<sequence length="149" mass="16953">MGRDFETIPLYSQANVLFAAQDHPLFRKEAIRPEDLLEYPWLALFAVNIALAGIDAYFSRHDLPNPQVAIQSNSIQIALKMLTDHQCIACMPAPLVEAFPDAGLREIDIEGFRWEVPTGLTYRKNMADFATIARICRLLKRETRKHAAR</sequence>
<proteinExistence type="inferred from homology"/>
<dbReference type="SUPFAM" id="SSF53850">
    <property type="entry name" value="Periplasmic binding protein-like II"/>
    <property type="match status" value="1"/>
</dbReference>
<evidence type="ECO:0000259" key="4">
    <source>
        <dbReference type="Pfam" id="PF03466"/>
    </source>
</evidence>
<keyword evidence="6" id="KW-1185">Reference proteome</keyword>
<keyword evidence="3" id="KW-0804">Transcription</keyword>
<evidence type="ECO:0000313" key="5">
    <source>
        <dbReference type="EMBL" id="MEV8468921.1"/>
    </source>
</evidence>
<dbReference type="RefSeq" id="WP_366194880.1">
    <property type="nucleotide sequence ID" value="NZ_JBFBVU010000052.1"/>
</dbReference>
<gene>
    <name evidence="5" type="ORF">AB0T83_19415</name>
</gene>
<reference evidence="5 6" key="1">
    <citation type="submission" date="2024-07" db="EMBL/GenBank/DDBJ databases">
        <authorList>
            <person name="Kang M."/>
        </authorList>
    </citation>
    <scope>NUCLEOTIDE SEQUENCE [LARGE SCALE GENOMIC DNA]</scope>
    <source>
        <strain evidence="5 6">DFM31</strain>
    </source>
</reference>
<dbReference type="Gene3D" id="3.40.190.10">
    <property type="entry name" value="Periplasmic binding protein-like II"/>
    <property type="match status" value="1"/>
</dbReference>
<organism evidence="5 6">
    <name type="scientific">Meridianimarinicoccus marinus</name>
    <dbReference type="NCBI Taxonomy" id="3231483"/>
    <lineage>
        <taxon>Bacteria</taxon>
        <taxon>Pseudomonadati</taxon>
        <taxon>Pseudomonadota</taxon>
        <taxon>Alphaproteobacteria</taxon>
        <taxon>Rhodobacterales</taxon>
        <taxon>Paracoccaceae</taxon>
        <taxon>Meridianimarinicoccus</taxon>
    </lineage>
</organism>
<evidence type="ECO:0000256" key="2">
    <source>
        <dbReference type="ARBA" id="ARBA00023015"/>
    </source>
</evidence>
<dbReference type="InterPro" id="IPR005119">
    <property type="entry name" value="LysR_subst-bd"/>
</dbReference>
<dbReference type="EMBL" id="JBFBVU010000052">
    <property type="protein sequence ID" value="MEV8468921.1"/>
    <property type="molecule type" value="Genomic_DNA"/>
</dbReference>
<dbReference type="PANTHER" id="PTHR30126">
    <property type="entry name" value="HTH-TYPE TRANSCRIPTIONAL REGULATOR"/>
    <property type="match status" value="1"/>
</dbReference>
<evidence type="ECO:0000256" key="3">
    <source>
        <dbReference type="ARBA" id="ARBA00023163"/>
    </source>
</evidence>
<evidence type="ECO:0000256" key="1">
    <source>
        <dbReference type="ARBA" id="ARBA00009437"/>
    </source>
</evidence>
<dbReference type="Pfam" id="PF03466">
    <property type="entry name" value="LysR_substrate"/>
    <property type="match status" value="1"/>
</dbReference>
<dbReference type="CDD" id="cd05466">
    <property type="entry name" value="PBP2_LTTR_substrate"/>
    <property type="match status" value="1"/>
</dbReference>
<comment type="similarity">
    <text evidence="1">Belongs to the LysR transcriptional regulatory family.</text>
</comment>
<comment type="caution">
    <text evidence="5">The sequence shown here is derived from an EMBL/GenBank/DDBJ whole genome shotgun (WGS) entry which is preliminary data.</text>
</comment>
<evidence type="ECO:0000313" key="6">
    <source>
        <dbReference type="Proteomes" id="UP001553161"/>
    </source>
</evidence>
<name>A0ABV3LBW2_9RHOB</name>
<protein>
    <submittedName>
        <fullName evidence="5">Substrate-binding domain-containing protein</fullName>
    </submittedName>
</protein>
<feature type="domain" description="LysR substrate-binding" evidence="4">
    <location>
        <begin position="4"/>
        <end position="142"/>
    </location>
</feature>
<keyword evidence="2" id="KW-0805">Transcription regulation</keyword>
<dbReference type="Proteomes" id="UP001553161">
    <property type="component" value="Unassembled WGS sequence"/>
</dbReference>
<accession>A0ABV3LBW2</accession>
<dbReference type="PANTHER" id="PTHR30126:SF39">
    <property type="entry name" value="HTH-TYPE TRANSCRIPTIONAL REGULATOR CYSL"/>
    <property type="match status" value="1"/>
</dbReference>